<feature type="compositionally biased region" description="Polar residues" evidence="1">
    <location>
        <begin position="1"/>
        <end position="10"/>
    </location>
</feature>
<evidence type="ECO:0000256" key="1">
    <source>
        <dbReference type="SAM" id="MobiDB-lite"/>
    </source>
</evidence>
<keyword evidence="4" id="KW-1185">Reference proteome</keyword>
<feature type="compositionally biased region" description="Basic and acidic residues" evidence="1">
    <location>
        <begin position="20"/>
        <end position="30"/>
    </location>
</feature>
<organism evidence="3 4">
    <name type="scientific">Glarea lozoyensis (strain ATCC 74030 / MF5533)</name>
    <dbReference type="NCBI Taxonomy" id="1104152"/>
    <lineage>
        <taxon>Eukaryota</taxon>
        <taxon>Fungi</taxon>
        <taxon>Dikarya</taxon>
        <taxon>Ascomycota</taxon>
        <taxon>Pezizomycotina</taxon>
        <taxon>Leotiomycetes</taxon>
        <taxon>Helotiales</taxon>
        <taxon>Helotiaceae</taxon>
        <taxon>Glarea</taxon>
    </lineage>
</organism>
<feature type="region of interest" description="Disordered" evidence="1">
    <location>
        <begin position="1"/>
        <end position="34"/>
    </location>
</feature>
<name>H0EXT2_GLAL7</name>
<keyword evidence="2" id="KW-0472">Membrane</keyword>
<comment type="caution">
    <text evidence="3">The sequence shown here is derived from an EMBL/GenBank/DDBJ whole genome shotgun (WGS) entry which is preliminary data.</text>
</comment>
<dbReference type="InParanoid" id="H0EXT2"/>
<protein>
    <submittedName>
        <fullName evidence="3">Uncharacterized protein</fullName>
    </submittedName>
</protein>
<keyword evidence="2" id="KW-1133">Transmembrane helix</keyword>
<dbReference type="AlphaFoldDB" id="H0EXT2"/>
<dbReference type="HOGENOM" id="CLU_2049922_0_0_1"/>
<reference evidence="3 4" key="1">
    <citation type="journal article" date="2012" name="Eukaryot. Cell">
        <title>Genome sequence of the fungus Glarea lozoyensis: the first genome sequence of a species from the Helotiaceae family.</title>
        <authorList>
            <person name="Youssar L."/>
            <person name="Gruening B.A."/>
            <person name="Erxleben A."/>
            <person name="Guenther S."/>
            <person name="Huettel W."/>
        </authorList>
    </citation>
    <scope>NUCLEOTIDE SEQUENCE [LARGE SCALE GENOMIC DNA]</scope>
    <source>
        <strain evidence="4">ATCC 74030 / MF5533</strain>
    </source>
</reference>
<evidence type="ECO:0000313" key="3">
    <source>
        <dbReference type="EMBL" id="EHK96642.1"/>
    </source>
</evidence>
<dbReference type="EMBL" id="AGUE01000230">
    <property type="protein sequence ID" value="EHK96642.1"/>
    <property type="molecule type" value="Genomic_DNA"/>
</dbReference>
<proteinExistence type="predicted"/>
<gene>
    <name evidence="3" type="ORF">M7I_7621</name>
</gene>
<dbReference type="OrthoDB" id="189226at2759"/>
<sequence>MEGATLTQRNGPKAPAAPQKVEKDNTEYSKSHPAGAVKHSPVVQVLRLLGVVFYFFFTCLSFIQVLCQGHQDLIRCGFFSSQRTLYMTALLRTRVSKKDILVTSYIRSARYTFKVAHRHQ</sequence>
<keyword evidence="2" id="KW-0812">Transmembrane</keyword>
<evidence type="ECO:0000256" key="2">
    <source>
        <dbReference type="SAM" id="Phobius"/>
    </source>
</evidence>
<dbReference type="Proteomes" id="UP000005446">
    <property type="component" value="Unassembled WGS sequence"/>
</dbReference>
<feature type="transmembrane region" description="Helical" evidence="2">
    <location>
        <begin position="45"/>
        <end position="66"/>
    </location>
</feature>
<evidence type="ECO:0000313" key="4">
    <source>
        <dbReference type="Proteomes" id="UP000005446"/>
    </source>
</evidence>
<accession>H0EXT2</accession>